<dbReference type="PANTHER" id="PTHR33498">
    <property type="entry name" value="TRANSPOSASE FOR INSERTION SEQUENCE ELEMENT IS1557"/>
    <property type="match status" value="1"/>
</dbReference>
<feature type="domain" description="Transposase IS204/IS1001/IS1096/IS1165 DDE" evidence="1">
    <location>
        <begin position="1"/>
        <end position="193"/>
    </location>
</feature>
<dbReference type="InterPro" id="IPR047951">
    <property type="entry name" value="Transpos_ISL3"/>
</dbReference>
<evidence type="ECO:0000259" key="1">
    <source>
        <dbReference type="Pfam" id="PF01610"/>
    </source>
</evidence>
<dbReference type="PANTHER" id="PTHR33498:SF1">
    <property type="entry name" value="TRANSPOSASE FOR INSERTION SEQUENCE ELEMENT IS1557"/>
    <property type="match status" value="1"/>
</dbReference>
<gene>
    <name evidence="2" type="ORF">SAMEA70245418_02307</name>
</gene>
<dbReference type="Pfam" id="PF01610">
    <property type="entry name" value="DDE_Tnp_ISL3"/>
    <property type="match status" value="1"/>
</dbReference>
<accession>A0A7I8NNN5</accession>
<dbReference type="AlphaFoldDB" id="A0A7I8NNN5"/>
<dbReference type="Proteomes" id="UP000507408">
    <property type="component" value="Unassembled WGS sequence"/>
</dbReference>
<evidence type="ECO:0000313" key="2">
    <source>
        <dbReference type="EMBL" id="CAC8530979.1"/>
    </source>
</evidence>
<proteinExistence type="predicted"/>
<sequence length="211" mass="24984">MHEGFMTLIKEMFPNAKIVIDRFHIVQLLNRALNGIRVAVMNELRTTNQPLYNKFKRYAKLLLKPGEDLGAFEYRKVALFKEWKTQKGIVKYLLDQDDSLNDAYQYINQLRFKLKHNDYEGFIHELKHMPLSQTHLVVQRAIKTLNKHAYFIKNTFDYYNLSNGPLEGINNKIKLIKRTSFSYGNYNHLRNRILLCSKLYAPKSKRKLSNV</sequence>
<comment type="caution">
    <text evidence="2">The sequence shown here is derived from an EMBL/GenBank/DDBJ whole genome shotgun (WGS) entry which is preliminary data.</text>
</comment>
<name>A0A7I8NNN5_STAAU</name>
<dbReference type="EMBL" id="CAIIKR010000007">
    <property type="protein sequence ID" value="CAC8530979.1"/>
    <property type="molecule type" value="Genomic_DNA"/>
</dbReference>
<protein>
    <submittedName>
        <fullName evidence="2">Transposase</fullName>
    </submittedName>
</protein>
<dbReference type="InterPro" id="IPR002560">
    <property type="entry name" value="Transposase_DDE"/>
</dbReference>
<evidence type="ECO:0000313" key="3">
    <source>
        <dbReference type="Proteomes" id="UP000507408"/>
    </source>
</evidence>
<reference evidence="2 3" key="1">
    <citation type="submission" date="2020-06" db="EMBL/GenBank/DDBJ databases">
        <authorList>
            <consortium name="Pathogen Informatics"/>
        </authorList>
    </citation>
    <scope>NUCLEOTIDE SEQUENCE [LARGE SCALE GENOMIC DNA]</scope>
    <source>
        <strain evidence="2 3">MOS222</strain>
    </source>
</reference>
<organism evidence="2 3">
    <name type="scientific">Staphylococcus aureus</name>
    <dbReference type="NCBI Taxonomy" id="1280"/>
    <lineage>
        <taxon>Bacteria</taxon>
        <taxon>Bacillati</taxon>
        <taxon>Bacillota</taxon>
        <taxon>Bacilli</taxon>
        <taxon>Bacillales</taxon>
        <taxon>Staphylococcaceae</taxon>
        <taxon>Staphylococcus</taxon>
    </lineage>
</organism>